<feature type="active site" description="Cysteine sulfenic acid (-SOH) intermediate" evidence="6">
    <location>
        <position position="134"/>
    </location>
</feature>
<keyword evidence="4 6" id="KW-1015">Disulfide bond</keyword>
<keyword evidence="1 6" id="KW-0575">Peroxidase</keyword>
<dbReference type="HAMAP" id="MF_01676">
    <property type="entry name" value="AhpD"/>
    <property type="match status" value="1"/>
</dbReference>
<reference evidence="8 9" key="1">
    <citation type="submission" date="2020-03" db="EMBL/GenBank/DDBJ databases">
        <title>Genomic Encyclopedia of Type Strains, Phase IV (KMG-IV): sequencing the most valuable type-strain genomes for metagenomic binning, comparative biology and taxonomic classification.</title>
        <authorList>
            <person name="Goeker M."/>
        </authorList>
    </citation>
    <scope>NUCLEOTIDE SEQUENCE [LARGE SCALE GENOMIC DNA]</scope>
    <source>
        <strain evidence="8 9">DSM 19867</strain>
    </source>
</reference>
<keyword evidence="3 6" id="KW-0560">Oxidoreductase</keyword>
<gene>
    <name evidence="6" type="primary">ahpD</name>
    <name evidence="8" type="ORF">FHS83_002034</name>
</gene>
<feature type="domain" description="Carboxymuconolactone decarboxylase-like" evidence="7">
    <location>
        <begin position="94"/>
        <end position="170"/>
    </location>
</feature>
<feature type="active site" description="Proton donor" evidence="6">
    <location>
        <position position="131"/>
    </location>
</feature>
<evidence type="ECO:0000259" key="7">
    <source>
        <dbReference type="Pfam" id="PF02627"/>
    </source>
</evidence>
<evidence type="ECO:0000256" key="2">
    <source>
        <dbReference type="ARBA" id="ARBA00022862"/>
    </source>
</evidence>
<accession>A0A846MZ45</accession>
<name>A0A846MZ45_9PROT</name>
<dbReference type="GO" id="GO:0045454">
    <property type="term" value="P:cell redox homeostasis"/>
    <property type="evidence" value="ECO:0007669"/>
    <property type="project" value="TreeGrafter"/>
</dbReference>
<dbReference type="NCBIfam" id="TIGR00778">
    <property type="entry name" value="ahpD_dom"/>
    <property type="match status" value="1"/>
</dbReference>
<dbReference type="NCBIfam" id="TIGR00777">
    <property type="entry name" value="ahpD"/>
    <property type="match status" value="1"/>
</dbReference>
<proteinExistence type="inferred from homology"/>
<evidence type="ECO:0000313" key="8">
    <source>
        <dbReference type="EMBL" id="NIK88716.1"/>
    </source>
</evidence>
<dbReference type="EMBL" id="JAASRM010000001">
    <property type="protein sequence ID" value="NIK88716.1"/>
    <property type="molecule type" value="Genomic_DNA"/>
</dbReference>
<dbReference type="SUPFAM" id="SSF69118">
    <property type="entry name" value="AhpD-like"/>
    <property type="match status" value="1"/>
</dbReference>
<dbReference type="GO" id="GO:0015036">
    <property type="term" value="F:disulfide oxidoreductase activity"/>
    <property type="evidence" value="ECO:0007669"/>
    <property type="project" value="TreeGrafter"/>
</dbReference>
<evidence type="ECO:0000256" key="3">
    <source>
        <dbReference type="ARBA" id="ARBA00023002"/>
    </source>
</evidence>
<comment type="catalytic activity">
    <reaction evidence="6">
        <text>N(6)-[(R)-dihydrolipoyl]-L-lysyl-[lipoyl-carrier protein] + a hydroperoxide = N(6)-[(R)-lipoyl]-L-lysyl-[lipoyl-carrier protein] + an alcohol + H2O</text>
        <dbReference type="Rhea" id="RHEA:62636"/>
        <dbReference type="Rhea" id="RHEA-COMP:10502"/>
        <dbReference type="Rhea" id="RHEA-COMP:16355"/>
        <dbReference type="ChEBI" id="CHEBI:15377"/>
        <dbReference type="ChEBI" id="CHEBI:30879"/>
        <dbReference type="ChEBI" id="CHEBI:35924"/>
        <dbReference type="ChEBI" id="CHEBI:83099"/>
        <dbReference type="ChEBI" id="CHEBI:83100"/>
        <dbReference type="EC" id="1.11.1.28"/>
    </reaction>
</comment>
<dbReference type="PANTHER" id="PTHR33930">
    <property type="entry name" value="ALKYL HYDROPEROXIDE REDUCTASE AHPD"/>
    <property type="match status" value="1"/>
</dbReference>
<dbReference type="GO" id="GO:0051920">
    <property type="term" value="F:peroxiredoxin activity"/>
    <property type="evidence" value="ECO:0007669"/>
    <property type="project" value="InterPro"/>
</dbReference>
<keyword evidence="2 6" id="KW-0049">Antioxidant</keyword>
<protein>
    <recommendedName>
        <fullName evidence="6">Alkyl hydroperoxide reductase AhpD</fullName>
        <ecNumber evidence="6">1.11.1.28</ecNumber>
    </recommendedName>
    <alternativeName>
        <fullName evidence="6">Alkylhydroperoxidase AhpD</fullName>
    </alternativeName>
</protein>
<dbReference type="GO" id="GO:0032843">
    <property type="term" value="F:hydroperoxide reductase activity"/>
    <property type="evidence" value="ECO:0007669"/>
    <property type="project" value="InterPro"/>
</dbReference>
<dbReference type="GO" id="GO:0006979">
    <property type="term" value="P:response to oxidative stress"/>
    <property type="evidence" value="ECO:0007669"/>
    <property type="project" value="InterPro"/>
</dbReference>
<dbReference type="EC" id="1.11.1.28" evidence="6"/>
<keyword evidence="9" id="KW-1185">Reference proteome</keyword>
<evidence type="ECO:0000256" key="6">
    <source>
        <dbReference type="HAMAP-Rule" id="MF_01676"/>
    </source>
</evidence>
<comment type="caution">
    <text evidence="8">The sequence shown here is derived from an EMBL/GenBank/DDBJ whole genome shotgun (WGS) entry which is preliminary data.</text>
</comment>
<dbReference type="RefSeq" id="WP_167082867.1">
    <property type="nucleotide sequence ID" value="NZ_BAAADC010000001.1"/>
</dbReference>
<evidence type="ECO:0000256" key="5">
    <source>
        <dbReference type="ARBA" id="ARBA00023284"/>
    </source>
</evidence>
<dbReference type="InterPro" id="IPR003779">
    <property type="entry name" value="CMD-like"/>
</dbReference>
<evidence type="ECO:0000313" key="9">
    <source>
        <dbReference type="Proteomes" id="UP000570514"/>
    </source>
</evidence>
<dbReference type="PANTHER" id="PTHR33930:SF7">
    <property type="entry name" value="ALKYL HYDROPEROXIDE REDUCTASE AHPD"/>
    <property type="match status" value="1"/>
</dbReference>
<evidence type="ECO:0000256" key="1">
    <source>
        <dbReference type="ARBA" id="ARBA00022559"/>
    </source>
</evidence>
<dbReference type="Gene3D" id="1.20.1290.10">
    <property type="entry name" value="AhpD-like"/>
    <property type="match status" value="1"/>
</dbReference>
<dbReference type="Pfam" id="PF02627">
    <property type="entry name" value="CMD"/>
    <property type="match status" value="1"/>
</dbReference>
<comment type="function">
    <text evidence="6">Antioxidant protein with alkyl hydroperoxidase activity. Required for the reduction of the AhpC active site cysteine residues and for the regeneration of the AhpC enzyme activity.</text>
</comment>
<evidence type="ECO:0000256" key="4">
    <source>
        <dbReference type="ARBA" id="ARBA00023157"/>
    </source>
</evidence>
<organism evidence="8 9">
    <name type="scientific">Rhizomicrobium palustre</name>
    <dbReference type="NCBI Taxonomy" id="189966"/>
    <lineage>
        <taxon>Bacteria</taxon>
        <taxon>Pseudomonadati</taxon>
        <taxon>Pseudomonadota</taxon>
        <taxon>Alphaproteobacteria</taxon>
        <taxon>Micropepsales</taxon>
        <taxon>Micropepsaceae</taxon>
        <taxon>Rhizomicrobium</taxon>
    </lineage>
</organism>
<dbReference type="InterPro" id="IPR004674">
    <property type="entry name" value="AhpD"/>
</dbReference>
<keyword evidence="5 6" id="KW-0676">Redox-active center</keyword>
<dbReference type="InterPro" id="IPR004675">
    <property type="entry name" value="AhpD_core"/>
</dbReference>
<dbReference type="AlphaFoldDB" id="A0A846MZ45"/>
<feature type="disulfide bond" description="Interchain (with AhpC); in linked form" evidence="6">
    <location>
        <position position="134"/>
    </location>
</feature>
<dbReference type="Proteomes" id="UP000570514">
    <property type="component" value="Unassembled WGS sequence"/>
</dbReference>
<comment type="similarity">
    <text evidence="6">Belongs to the AhpD family.</text>
</comment>
<sequence length="182" mass="19338">MSIEALKDALPEYAKDLKLNLSTLATEPSLTEQQRAGTFIACALASRNKPTTNAIFSEFGPKLSPEALTAARAAAAIMGMNNIYYRFTHLASAPDYRTLPAKLRMNVIGKPGVDKIDFELWSLAVSAINGCGMCIDSHEKVLRNGGMTAEQIQAAVRIASVVHAVAAVLDGEDAEPSTTTAA</sequence>
<feature type="disulfide bond" evidence="6">
    <location>
        <begin position="131"/>
        <end position="134"/>
    </location>
</feature>
<dbReference type="InterPro" id="IPR029032">
    <property type="entry name" value="AhpD-like"/>
</dbReference>